<dbReference type="InterPro" id="IPR014710">
    <property type="entry name" value="RmlC-like_jellyroll"/>
</dbReference>
<dbReference type="EMBL" id="UINC01174180">
    <property type="protein sequence ID" value="SVD80177.1"/>
    <property type="molecule type" value="Genomic_DNA"/>
</dbReference>
<evidence type="ECO:0000259" key="1">
    <source>
        <dbReference type="Pfam" id="PF19480"/>
    </source>
</evidence>
<reference evidence="2" key="1">
    <citation type="submission" date="2018-05" db="EMBL/GenBank/DDBJ databases">
        <authorList>
            <person name="Lanie J.A."/>
            <person name="Ng W.-L."/>
            <person name="Kazmierczak K.M."/>
            <person name="Andrzejewski T.M."/>
            <person name="Davidsen T.M."/>
            <person name="Wayne K.J."/>
            <person name="Tettelin H."/>
            <person name="Glass J.I."/>
            <person name="Rusch D."/>
            <person name="Podicherti R."/>
            <person name="Tsui H.-C.T."/>
            <person name="Winkler M.E."/>
        </authorList>
    </citation>
    <scope>NUCLEOTIDE SEQUENCE</scope>
</reference>
<feature type="domain" description="Cupin fold metalloprotein WbuC cupin" evidence="1">
    <location>
        <begin position="24"/>
        <end position="101"/>
    </location>
</feature>
<accession>A0A382YA22</accession>
<organism evidence="2">
    <name type="scientific">marine metagenome</name>
    <dbReference type="NCBI Taxonomy" id="408172"/>
    <lineage>
        <taxon>unclassified sequences</taxon>
        <taxon>metagenomes</taxon>
        <taxon>ecological metagenomes</taxon>
    </lineage>
</organism>
<dbReference type="Gene3D" id="2.60.120.10">
    <property type="entry name" value="Jelly Rolls"/>
    <property type="match status" value="1"/>
</dbReference>
<dbReference type="InterPro" id="IPR046058">
    <property type="entry name" value="WbuC_cupin"/>
</dbReference>
<protein>
    <recommendedName>
        <fullName evidence="1">Cupin fold metalloprotein WbuC cupin domain-containing protein</fullName>
    </recommendedName>
</protein>
<sequence>MLFNQENRKNSEVYISNQGLFSLKNKDIDELINKAKLTLRNRVRFCSHHSTDEMVHEMFIVHPRGAYVRPHKHLNKSESLIIIKGEADYVVFDNEGNAKENIPMGDYKSGKSFYQSTRVGVFHSLVIHSEWLVFLEITQGPFNRKDTVFADWSPIEGEKEKVIEFMEKVKKSI</sequence>
<proteinExistence type="predicted"/>
<dbReference type="Pfam" id="PF19480">
    <property type="entry name" value="DUF6016"/>
    <property type="match status" value="1"/>
</dbReference>
<gene>
    <name evidence="2" type="ORF">METZ01_LOCUS433031</name>
</gene>
<dbReference type="InterPro" id="IPR027565">
    <property type="entry name" value="Cupin_WbuC"/>
</dbReference>
<dbReference type="SUPFAM" id="SSF51182">
    <property type="entry name" value="RmlC-like cupins"/>
    <property type="match status" value="1"/>
</dbReference>
<dbReference type="NCBIfam" id="TIGR04366">
    <property type="entry name" value="cupin_WbuC"/>
    <property type="match status" value="1"/>
</dbReference>
<dbReference type="AlphaFoldDB" id="A0A382YA22"/>
<name>A0A382YA22_9ZZZZ</name>
<dbReference type="InterPro" id="IPR011051">
    <property type="entry name" value="RmlC_Cupin_sf"/>
</dbReference>
<evidence type="ECO:0000313" key="2">
    <source>
        <dbReference type="EMBL" id="SVD80177.1"/>
    </source>
</evidence>